<comment type="caution">
    <text evidence="1">The sequence shown here is derived from an EMBL/GenBank/DDBJ whole genome shotgun (WGS) entry which is preliminary data.</text>
</comment>
<organism evidence="1 2">
    <name type="scientific">Bradyrhizobium frederickii</name>
    <dbReference type="NCBI Taxonomy" id="2560054"/>
    <lineage>
        <taxon>Bacteria</taxon>
        <taxon>Pseudomonadati</taxon>
        <taxon>Pseudomonadota</taxon>
        <taxon>Alphaproteobacteria</taxon>
        <taxon>Hyphomicrobiales</taxon>
        <taxon>Nitrobacteraceae</taxon>
        <taxon>Bradyrhizobium</taxon>
    </lineage>
</organism>
<reference evidence="1 2" key="1">
    <citation type="submission" date="2019-03" db="EMBL/GenBank/DDBJ databases">
        <title>Bradyrhizobium strains diversity isolated from Chamaecrista fasciculata.</title>
        <authorList>
            <person name="Urquiaga M.C.O."/>
            <person name="Hungria M."/>
            <person name="Delamuta J.R.M."/>
        </authorList>
    </citation>
    <scope>NUCLEOTIDE SEQUENCE [LARGE SCALE GENOMIC DNA]</scope>
    <source>
        <strain evidence="1 2">CNPSo 3424</strain>
    </source>
</reference>
<evidence type="ECO:0000313" key="2">
    <source>
        <dbReference type="Proteomes" id="UP000298225"/>
    </source>
</evidence>
<accession>A0A4Y9KPU3</accession>
<dbReference type="AlphaFoldDB" id="A0A4Y9KPU3"/>
<keyword evidence="2" id="KW-1185">Reference proteome</keyword>
<sequence>MKFIVELSHYEKQALQVAQRSVLEGWATRKLLPGECETGRLPSELAGLPQGLIGDLESFNPARHRDALRDRALKAYILTEGRRNAALRSIYYFRTKFGADEKLTFSKVAAVIDADWQQWCRPQSFSNTEPGKVLRRELLPGIGDDTTRLWLARFCWLFLIALGRQMATYDPIDLNDNRLRDTLLMTLIEYCSALTDDDLARTVDDIGRIVDCREPASIWPYTDILYRPGWKERALAAQWKVKEHAARQAAVAAEQATLAAEKERAAAAEAAKLVAYQRRLAEEYCKFEIEEECIDIQPRDYPKLERGGGARLLTNMQVAFKQARRVRIRMIWKDREFSAVRSFASMSAKHLACLKIALWGNRAGISSPTADYLFWLLNCDGRVQVRGSDWACDNYMEYQEGREVDLEKEWSHYLDLLDKWIDDEGPRGELIRWFVEDRDSDNGWATSRYELVPQI</sequence>
<protein>
    <submittedName>
        <fullName evidence="1">Uncharacterized protein</fullName>
    </submittedName>
</protein>
<evidence type="ECO:0000313" key="1">
    <source>
        <dbReference type="EMBL" id="TFV30156.1"/>
    </source>
</evidence>
<dbReference type="EMBL" id="SPQU01000041">
    <property type="protein sequence ID" value="TFV30156.1"/>
    <property type="molecule type" value="Genomic_DNA"/>
</dbReference>
<dbReference type="Proteomes" id="UP000298225">
    <property type="component" value="Unassembled WGS sequence"/>
</dbReference>
<gene>
    <name evidence="1" type="ORF">E4K66_36675</name>
</gene>
<name>A0A4Y9KPU3_9BRAD</name>
<dbReference type="RefSeq" id="WP_135171719.1">
    <property type="nucleotide sequence ID" value="NZ_SPQU01000041.1"/>
</dbReference>
<proteinExistence type="predicted"/>